<name>A0AAE3QE20_9HYPH</name>
<accession>A0AAE3QE20</accession>
<dbReference type="GO" id="GO:0003700">
    <property type="term" value="F:DNA-binding transcription factor activity"/>
    <property type="evidence" value="ECO:0007669"/>
    <property type="project" value="TreeGrafter"/>
</dbReference>
<dbReference type="PANTHER" id="PTHR33221:SF13">
    <property type="entry name" value="TRANSCRIPTIONAL REGULATOR-RELATED"/>
    <property type="match status" value="1"/>
</dbReference>
<dbReference type="PANTHER" id="PTHR33221">
    <property type="entry name" value="WINGED HELIX-TURN-HELIX TRANSCRIPTIONAL REGULATOR, RRF2 FAMILY"/>
    <property type="match status" value="1"/>
</dbReference>
<reference evidence="1" key="1">
    <citation type="submission" date="2022-03" db="EMBL/GenBank/DDBJ databases">
        <title>Fererhizobium litorale gen. nov., sp. nov., isolated from sandy sediments of the Sea of Japan seashore.</title>
        <authorList>
            <person name="Romanenko L."/>
            <person name="Kurilenko V."/>
            <person name="Otstavnykh N."/>
            <person name="Svetashev V."/>
            <person name="Tekutyeva L."/>
            <person name="Isaeva M."/>
            <person name="Mikhailov V."/>
        </authorList>
    </citation>
    <scope>NUCLEOTIDE SEQUENCE</scope>
    <source>
        <strain evidence="1">KMM 9576</strain>
    </source>
</reference>
<dbReference type="EMBL" id="JALDYZ010000003">
    <property type="protein sequence ID" value="MDI7922148.1"/>
    <property type="molecule type" value="Genomic_DNA"/>
</dbReference>
<organism evidence="1 2">
    <name type="scientific">Ferirhizobium litorale</name>
    <dbReference type="NCBI Taxonomy" id="2927786"/>
    <lineage>
        <taxon>Bacteria</taxon>
        <taxon>Pseudomonadati</taxon>
        <taxon>Pseudomonadota</taxon>
        <taxon>Alphaproteobacteria</taxon>
        <taxon>Hyphomicrobiales</taxon>
        <taxon>Rhizobiaceae</taxon>
        <taxon>Ferirhizobium</taxon>
    </lineage>
</organism>
<dbReference type="Pfam" id="PF02082">
    <property type="entry name" value="Rrf2"/>
    <property type="match status" value="1"/>
</dbReference>
<comment type="caution">
    <text evidence="1">The sequence shown here is derived from an EMBL/GenBank/DDBJ whole genome shotgun (WGS) entry which is preliminary data.</text>
</comment>
<keyword evidence="2" id="KW-1185">Reference proteome</keyword>
<dbReference type="Gene3D" id="1.10.10.10">
    <property type="entry name" value="Winged helix-like DNA-binding domain superfamily/Winged helix DNA-binding domain"/>
    <property type="match status" value="1"/>
</dbReference>
<dbReference type="InterPro" id="IPR000944">
    <property type="entry name" value="Tscrpt_reg_Rrf2"/>
</dbReference>
<dbReference type="AlphaFoldDB" id="A0AAE3QE20"/>
<dbReference type="Proteomes" id="UP001161580">
    <property type="component" value="Unassembled WGS sequence"/>
</dbReference>
<sequence length="176" mass="18708">MAHVSAGVEYALHCLVYLVDAQDLGQPSSARDLAELQEVSTDFVAKLFTKLQKAGIVAAREGIGGGFVLARPASDITALDVVEAIDGHKALFECKGIRAQCALFGARPPAWAVDGVCSIHAVMLEAEQRTREALASHTLASIAGRVAAKAPKDHADRVKDWLAARTPRRGRRAQAS</sequence>
<proteinExistence type="predicted"/>
<gene>
    <name evidence="1" type="ORF">MRS75_08605</name>
</gene>
<evidence type="ECO:0000313" key="2">
    <source>
        <dbReference type="Proteomes" id="UP001161580"/>
    </source>
</evidence>
<dbReference type="PROSITE" id="PS01332">
    <property type="entry name" value="HTH_RRF2_1"/>
    <property type="match status" value="1"/>
</dbReference>
<dbReference type="GO" id="GO:0005829">
    <property type="term" value="C:cytosol"/>
    <property type="evidence" value="ECO:0007669"/>
    <property type="project" value="TreeGrafter"/>
</dbReference>
<protein>
    <submittedName>
        <fullName evidence="1">Rrf2 family transcriptional regulator</fullName>
    </submittedName>
</protein>
<dbReference type="InterPro" id="IPR030489">
    <property type="entry name" value="TR_Rrf2-type_CS"/>
</dbReference>
<dbReference type="NCBIfam" id="TIGR00738">
    <property type="entry name" value="rrf2_super"/>
    <property type="match status" value="1"/>
</dbReference>
<dbReference type="PROSITE" id="PS51197">
    <property type="entry name" value="HTH_RRF2_2"/>
    <property type="match status" value="1"/>
</dbReference>
<evidence type="ECO:0000313" key="1">
    <source>
        <dbReference type="EMBL" id="MDI7922148.1"/>
    </source>
</evidence>
<dbReference type="RefSeq" id="WP_311788990.1">
    <property type="nucleotide sequence ID" value="NZ_JALDYY010000022.1"/>
</dbReference>
<dbReference type="SUPFAM" id="SSF46785">
    <property type="entry name" value="Winged helix' DNA-binding domain"/>
    <property type="match status" value="1"/>
</dbReference>
<dbReference type="InterPro" id="IPR036390">
    <property type="entry name" value="WH_DNA-bd_sf"/>
</dbReference>
<dbReference type="InterPro" id="IPR036388">
    <property type="entry name" value="WH-like_DNA-bd_sf"/>
</dbReference>